<dbReference type="AlphaFoldDB" id="A0A6A4NAP1"/>
<dbReference type="Gene3D" id="3.40.50.1820">
    <property type="entry name" value="alpha/beta hydrolase"/>
    <property type="match status" value="1"/>
</dbReference>
<dbReference type="OrthoDB" id="1739880at2759"/>
<reference evidence="2" key="1">
    <citation type="journal article" date="2020" name="Nat. Commun.">
        <title>Genome sequence of the cluster root forming white lupin.</title>
        <authorList>
            <person name="Hufnagel B."/>
            <person name="Marques A."/>
            <person name="Soriano A."/>
            <person name="Marques L."/>
            <person name="Divol F."/>
            <person name="Doumas P."/>
            <person name="Sallet E."/>
            <person name="Mancinotti D."/>
            <person name="Carrere S."/>
            <person name="Marande W."/>
            <person name="Arribat S."/>
            <person name="Keller J."/>
            <person name="Huneau C."/>
            <person name="Blein T."/>
            <person name="Aime D."/>
            <person name="Laguerre M."/>
            <person name="Taylor J."/>
            <person name="Schubert V."/>
            <person name="Nelson M."/>
            <person name="Geu-Flores F."/>
            <person name="Crespi M."/>
            <person name="Gallardo-Guerrero K."/>
            <person name="Delaux P.-M."/>
            <person name="Salse J."/>
            <person name="Berges H."/>
            <person name="Guyot R."/>
            <person name="Gouzy J."/>
            <person name="Peret B."/>
        </authorList>
    </citation>
    <scope>NUCLEOTIDE SEQUENCE [LARGE SCALE GENOMIC DNA]</scope>
    <source>
        <strain evidence="2">cv. Amiga</strain>
    </source>
</reference>
<name>A0A6A4NAP1_LUPAL</name>
<accession>A0A6A4NAP1</accession>
<evidence type="ECO:0000313" key="1">
    <source>
        <dbReference type="EMBL" id="KAE9584574.1"/>
    </source>
</evidence>
<dbReference type="InterPro" id="IPR029058">
    <property type="entry name" value="AB_hydrolase_fold"/>
</dbReference>
<keyword evidence="2" id="KW-1185">Reference proteome</keyword>
<proteinExistence type="predicted"/>
<dbReference type="GO" id="GO:0016787">
    <property type="term" value="F:hydrolase activity"/>
    <property type="evidence" value="ECO:0007669"/>
    <property type="project" value="UniProtKB-KW"/>
</dbReference>
<dbReference type="EMBL" id="WOCE01000025">
    <property type="protein sequence ID" value="KAE9584574.1"/>
    <property type="molecule type" value="Genomic_DNA"/>
</dbReference>
<organism evidence="1 2">
    <name type="scientific">Lupinus albus</name>
    <name type="common">White lupine</name>
    <name type="synonym">Lupinus termis</name>
    <dbReference type="NCBI Taxonomy" id="3870"/>
    <lineage>
        <taxon>Eukaryota</taxon>
        <taxon>Viridiplantae</taxon>
        <taxon>Streptophyta</taxon>
        <taxon>Embryophyta</taxon>
        <taxon>Tracheophyta</taxon>
        <taxon>Spermatophyta</taxon>
        <taxon>Magnoliopsida</taxon>
        <taxon>eudicotyledons</taxon>
        <taxon>Gunneridae</taxon>
        <taxon>Pentapetalae</taxon>
        <taxon>rosids</taxon>
        <taxon>fabids</taxon>
        <taxon>Fabales</taxon>
        <taxon>Fabaceae</taxon>
        <taxon>Papilionoideae</taxon>
        <taxon>50 kb inversion clade</taxon>
        <taxon>genistoids sensu lato</taxon>
        <taxon>core genistoids</taxon>
        <taxon>Genisteae</taxon>
        <taxon>Lupinus</taxon>
    </lineage>
</organism>
<dbReference type="PANTHER" id="PTHR46234">
    <property type="entry name" value="ALPHA/BETA-HYDROLASES SUPERFAMILY PROTEIN"/>
    <property type="match status" value="1"/>
</dbReference>
<dbReference type="Proteomes" id="UP000447434">
    <property type="component" value="Chromosome 25"/>
</dbReference>
<evidence type="ECO:0000313" key="2">
    <source>
        <dbReference type="Proteomes" id="UP000447434"/>
    </source>
</evidence>
<comment type="caution">
    <text evidence="1">The sequence shown here is derived from an EMBL/GenBank/DDBJ whole genome shotgun (WGS) entry which is preliminary data.</text>
</comment>
<gene>
    <name evidence="1" type="ORF">Lalb_Chr25g0279521</name>
</gene>
<keyword evidence="1" id="KW-0378">Hydrolase</keyword>
<protein>
    <submittedName>
        <fullName evidence="1">Putative alpha/Beta hydrolase</fullName>
    </submittedName>
</protein>
<sequence>MSSMIFPLVILTCDESYKMFMSFEGSRSIAPRTLEFGKTHVVRPKEKHEATIVWLHGLGDNGLRYQCHICLQHGYMCWVYLSVKSHIGYAGRDERVYK</sequence>